<keyword evidence="4" id="KW-1185">Reference proteome</keyword>
<evidence type="ECO:0000259" key="1">
    <source>
        <dbReference type="Pfam" id="PF01738"/>
    </source>
</evidence>
<dbReference type="InterPro" id="IPR002925">
    <property type="entry name" value="Dienelactn_hydro"/>
</dbReference>
<comment type="caution">
    <text evidence="2">The sequence shown here is derived from an EMBL/GenBank/DDBJ whole genome shotgun (WGS) entry which is preliminary data.</text>
</comment>
<dbReference type="Proteomes" id="UP001295794">
    <property type="component" value="Unassembled WGS sequence"/>
</dbReference>
<reference evidence="2" key="1">
    <citation type="submission" date="2023-11" db="EMBL/GenBank/DDBJ databases">
        <authorList>
            <person name="De Vega J J."/>
            <person name="De Vega J J."/>
        </authorList>
    </citation>
    <scope>NUCLEOTIDE SEQUENCE</scope>
</reference>
<evidence type="ECO:0000313" key="3">
    <source>
        <dbReference type="EMBL" id="CAK5283758.1"/>
    </source>
</evidence>
<organism evidence="2 4">
    <name type="scientific">Mycena citricolor</name>
    <dbReference type="NCBI Taxonomy" id="2018698"/>
    <lineage>
        <taxon>Eukaryota</taxon>
        <taxon>Fungi</taxon>
        <taxon>Dikarya</taxon>
        <taxon>Basidiomycota</taxon>
        <taxon>Agaricomycotina</taxon>
        <taxon>Agaricomycetes</taxon>
        <taxon>Agaricomycetidae</taxon>
        <taxon>Agaricales</taxon>
        <taxon>Marasmiineae</taxon>
        <taxon>Mycenaceae</taxon>
        <taxon>Mycena</taxon>
    </lineage>
</organism>
<dbReference type="EMBL" id="CAVNYO010000138">
    <property type="protein sequence ID" value="CAK5268433.1"/>
    <property type="molecule type" value="Genomic_DNA"/>
</dbReference>
<protein>
    <recommendedName>
        <fullName evidence="1">Dienelactone hydrolase domain-containing protein</fullName>
    </recommendedName>
</protein>
<dbReference type="Pfam" id="PF01738">
    <property type="entry name" value="DLH"/>
    <property type="match status" value="1"/>
</dbReference>
<dbReference type="InterPro" id="IPR029058">
    <property type="entry name" value="AB_hydrolase_fold"/>
</dbReference>
<gene>
    <name evidence="2" type="ORF">MYCIT1_LOCUS11615</name>
    <name evidence="3" type="ORF">MYCIT1_LOCUS36550</name>
</gene>
<evidence type="ECO:0000313" key="4">
    <source>
        <dbReference type="Proteomes" id="UP001295794"/>
    </source>
</evidence>
<sequence length="146" mass="15883">MSCPECITGVVHEGTPTGTETTIGGLSAYTVGESTTQIIVVGVDVFGWKFNNTRLLADEYAAHGFRVVIPDLFNGFEVPQWTLSARDPTNEAPSLVQRFIARPLSLSILIPFVVRNGQASQTARITLVTEQLQKDYPEAKIGFVGK</sequence>
<dbReference type="SUPFAM" id="SSF53474">
    <property type="entry name" value="alpha/beta-Hydrolases"/>
    <property type="match status" value="1"/>
</dbReference>
<proteinExistence type="predicted"/>
<accession>A0AAD2JY81</accession>
<dbReference type="PANTHER" id="PTHR17630">
    <property type="entry name" value="DIENELACTONE HYDROLASE"/>
    <property type="match status" value="1"/>
</dbReference>
<feature type="domain" description="Dienelactone hydrolase" evidence="1">
    <location>
        <begin position="35"/>
        <end position="79"/>
    </location>
</feature>
<dbReference type="PANTHER" id="PTHR17630:SF44">
    <property type="entry name" value="PROTEIN AIM2"/>
    <property type="match status" value="1"/>
</dbReference>
<dbReference type="Gene3D" id="3.40.50.1820">
    <property type="entry name" value="alpha/beta hydrolase"/>
    <property type="match status" value="1"/>
</dbReference>
<dbReference type="AlphaFoldDB" id="A0AAD2JY81"/>
<dbReference type="GO" id="GO:0016787">
    <property type="term" value="F:hydrolase activity"/>
    <property type="evidence" value="ECO:0007669"/>
    <property type="project" value="InterPro"/>
</dbReference>
<evidence type="ECO:0000313" key="2">
    <source>
        <dbReference type="EMBL" id="CAK5268433.1"/>
    </source>
</evidence>
<dbReference type="EMBL" id="CAVNYO010000474">
    <property type="protein sequence ID" value="CAK5283758.1"/>
    <property type="molecule type" value="Genomic_DNA"/>
</dbReference>
<name>A0AAD2JY81_9AGAR</name>